<proteinExistence type="predicted"/>
<dbReference type="Gene3D" id="3.40.50.2300">
    <property type="match status" value="1"/>
</dbReference>
<dbReference type="PROSITE" id="PS50110">
    <property type="entry name" value="RESPONSE_REGULATORY"/>
    <property type="match status" value="1"/>
</dbReference>
<reference evidence="5" key="1">
    <citation type="submission" date="2016-10" db="EMBL/GenBank/DDBJ databases">
        <authorList>
            <person name="Varghese N."/>
            <person name="Submissions S."/>
        </authorList>
    </citation>
    <scope>NUCLEOTIDE SEQUENCE [LARGE SCALE GENOMIC DNA]</scope>
    <source>
        <strain evidence="5">LMG 24000</strain>
    </source>
</reference>
<keyword evidence="1 2" id="KW-0597">Phosphoprotein</keyword>
<evidence type="ECO:0000259" key="3">
    <source>
        <dbReference type="PROSITE" id="PS50110"/>
    </source>
</evidence>
<dbReference type="PANTHER" id="PTHR44591">
    <property type="entry name" value="STRESS RESPONSE REGULATOR PROTEIN 1"/>
    <property type="match status" value="1"/>
</dbReference>
<dbReference type="AlphaFoldDB" id="A0A1H4AAU5"/>
<dbReference type="InterPro" id="IPR001789">
    <property type="entry name" value="Sig_transdc_resp-reg_receiver"/>
</dbReference>
<dbReference type="RefSeq" id="WP_090529995.1">
    <property type="nucleotide sequence ID" value="NZ_FNRQ01000001.1"/>
</dbReference>
<evidence type="ECO:0000256" key="1">
    <source>
        <dbReference type="ARBA" id="ARBA00022553"/>
    </source>
</evidence>
<dbReference type="STRING" id="83784.SAMN05192564_1011106"/>
<evidence type="ECO:0000256" key="2">
    <source>
        <dbReference type="PROSITE-ProRule" id="PRU00169"/>
    </source>
</evidence>
<dbReference type="Proteomes" id="UP000198638">
    <property type="component" value="Unassembled WGS sequence"/>
</dbReference>
<dbReference type="OrthoDB" id="9800897at2"/>
<gene>
    <name evidence="4" type="ORF">SAMN05192564_1011106</name>
</gene>
<dbReference type="PANTHER" id="PTHR44591:SF3">
    <property type="entry name" value="RESPONSE REGULATORY DOMAIN-CONTAINING PROTEIN"/>
    <property type="match status" value="1"/>
</dbReference>
<dbReference type="InterPro" id="IPR011006">
    <property type="entry name" value="CheY-like_superfamily"/>
</dbReference>
<dbReference type="EMBL" id="FNRQ01000001">
    <property type="protein sequence ID" value="SEA33109.1"/>
    <property type="molecule type" value="Genomic_DNA"/>
</dbReference>
<feature type="domain" description="Response regulatory" evidence="3">
    <location>
        <begin position="3"/>
        <end position="115"/>
    </location>
</feature>
<accession>A0A1H4AAU5</accession>
<dbReference type="GO" id="GO:0000160">
    <property type="term" value="P:phosphorelay signal transduction system"/>
    <property type="evidence" value="ECO:0007669"/>
    <property type="project" value="InterPro"/>
</dbReference>
<name>A0A1H4AAU5_9BURK</name>
<evidence type="ECO:0000313" key="4">
    <source>
        <dbReference type="EMBL" id="SEA33109.1"/>
    </source>
</evidence>
<dbReference type="SMART" id="SM00448">
    <property type="entry name" value="REC"/>
    <property type="match status" value="1"/>
</dbReference>
<keyword evidence="5" id="KW-1185">Reference proteome</keyword>
<dbReference type="SUPFAM" id="SSF52172">
    <property type="entry name" value="CheY-like"/>
    <property type="match status" value="1"/>
</dbReference>
<feature type="modified residue" description="4-aspartylphosphate" evidence="2">
    <location>
        <position position="52"/>
    </location>
</feature>
<evidence type="ECO:0000313" key="5">
    <source>
        <dbReference type="Proteomes" id="UP000198638"/>
    </source>
</evidence>
<organism evidence="4 5">
    <name type="scientific">Paraburkholderia sartisoli</name>
    <dbReference type="NCBI Taxonomy" id="83784"/>
    <lineage>
        <taxon>Bacteria</taxon>
        <taxon>Pseudomonadati</taxon>
        <taxon>Pseudomonadota</taxon>
        <taxon>Betaproteobacteria</taxon>
        <taxon>Burkholderiales</taxon>
        <taxon>Burkholderiaceae</taxon>
        <taxon>Paraburkholderia</taxon>
    </lineage>
</organism>
<dbReference type="InterPro" id="IPR050595">
    <property type="entry name" value="Bact_response_regulator"/>
</dbReference>
<sequence length="122" mass="13457">MCTVLLADDNARDLEALQLVLEHEGYRVMTADNGCGALLAVQRERPDVVITDWNMPFMDGVELCFRMKRQPALALIPVMLVSASLPPGISAAPWTAFCRKPVAMRRLLELVGELVPPQPAKD</sequence>
<dbReference type="Pfam" id="PF00072">
    <property type="entry name" value="Response_reg"/>
    <property type="match status" value="1"/>
</dbReference>
<protein>
    <submittedName>
        <fullName evidence="4">Response regulator receiver domain-containing protein</fullName>
    </submittedName>
</protein>